<proteinExistence type="predicted"/>
<reference evidence="2 3" key="1">
    <citation type="submission" date="2020-01" db="EMBL/GenBank/DDBJ databases">
        <title>Spongiivirga citrea KCTC 32990T.</title>
        <authorList>
            <person name="Wang G."/>
        </authorList>
    </citation>
    <scope>NUCLEOTIDE SEQUENCE [LARGE SCALE GENOMIC DNA]</scope>
    <source>
        <strain evidence="2 3">KCTC 32990</strain>
    </source>
</reference>
<keyword evidence="1" id="KW-1133">Transmembrane helix</keyword>
<evidence type="ECO:0000313" key="2">
    <source>
        <dbReference type="EMBL" id="NER16670.1"/>
    </source>
</evidence>
<keyword evidence="1" id="KW-0812">Transmembrane</keyword>
<sequence length="60" mass="6524">MNKSSQRGLIFTIIGMLCTTTGMFLMINQMPGWTYLTACILGVVIAAYGLVVVLKSARKP</sequence>
<name>A0A6M0CRZ3_9FLAO</name>
<dbReference type="AlphaFoldDB" id="A0A6M0CRZ3"/>
<dbReference type="EMBL" id="JAABOQ010000002">
    <property type="protein sequence ID" value="NER16670.1"/>
    <property type="molecule type" value="Genomic_DNA"/>
</dbReference>
<evidence type="ECO:0000256" key="1">
    <source>
        <dbReference type="SAM" id="Phobius"/>
    </source>
</evidence>
<feature type="transmembrane region" description="Helical" evidence="1">
    <location>
        <begin position="33"/>
        <end position="54"/>
    </location>
</feature>
<evidence type="ECO:0000313" key="3">
    <source>
        <dbReference type="Proteomes" id="UP000474296"/>
    </source>
</evidence>
<gene>
    <name evidence="2" type="ORF">GWK10_05575</name>
</gene>
<protein>
    <submittedName>
        <fullName evidence="2">Uncharacterized protein</fullName>
    </submittedName>
</protein>
<dbReference type="RefSeq" id="WP_164030052.1">
    <property type="nucleotide sequence ID" value="NZ_JAABOQ010000002.1"/>
</dbReference>
<feature type="transmembrane region" description="Helical" evidence="1">
    <location>
        <begin position="9"/>
        <end position="27"/>
    </location>
</feature>
<accession>A0A6M0CRZ3</accession>
<keyword evidence="1" id="KW-0472">Membrane</keyword>
<dbReference type="Proteomes" id="UP000474296">
    <property type="component" value="Unassembled WGS sequence"/>
</dbReference>
<comment type="caution">
    <text evidence="2">The sequence shown here is derived from an EMBL/GenBank/DDBJ whole genome shotgun (WGS) entry which is preliminary data.</text>
</comment>
<organism evidence="2 3">
    <name type="scientific">Spongiivirga citrea</name>
    <dbReference type="NCBI Taxonomy" id="1481457"/>
    <lineage>
        <taxon>Bacteria</taxon>
        <taxon>Pseudomonadati</taxon>
        <taxon>Bacteroidota</taxon>
        <taxon>Flavobacteriia</taxon>
        <taxon>Flavobacteriales</taxon>
        <taxon>Flavobacteriaceae</taxon>
        <taxon>Spongiivirga</taxon>
    </lineage>
</organism>
<keyword evidence="3" id="KW-1185">Reference proteome</keyword>